<gene>
    <name evidence="5" type="ORF">FXN63_24520</name>
</gene>
<name>A0A5C0B314_9BURK</name>
<evidence type="ECO:0000313" key="6">
    <source>
        <dbReference type="Proteomes" id="UP000325161"/>
    </source>
</evidence>
<dbReference type="InterPro" id="IPR013858">
    <property type="entry name" value="Peptidase_M10B_C"/>
</dbReference>
<dbReference type="GO" id="GO:0005509">
    <property type="term" value="F:calcium ion binding"/>
    <property type="evidence" value="ECO:0007669"/>
    <property type="project" value="InterPro"/>
</dbReference>
<dbReference type="NCBIfam" id="NF041519">
    <property type="entry name" value="bluetail"/>
    <property type="match status" value="1"/>
</dbReference>
<dbReference type="RefSeq" id="WP_148818126.1">
    <property type="nucleotide sequence ID" value="NZ_CP043046.1"/>
</dbReference>
<keyword evidence="2" id="KW-0964">Secreted</keyword>
<dbReference type="EMBL" id="CP043046">
    <property type="protein sequence ID" value="QEI08655.1"/>
    <property type="molecule type" value="Genomic_DNA"/>
</dbReference>
<evidence type="ECO:0000256" key="2">
    <source>
        <dbReference type="ARBA" id="ARBA00022525"/>
    </source>
</evidence>
<keyword evidence="3" id="KW-0677">Repeat</keyword>
<comment type="subcellular location">
    <subcellularLocation>
        <location evidence="1">Secreted</location>
    </subcellularLocation>
</comment>
<sequence length="444" mass="44000">MNSMLIPGRTLSIAGLTVTGGADFASAEDIASAFQTGTTVGNAVVSGVLDAGYQVSASDFSIFFTAVTPGNKPDLVVEGSGATSAYTSLTQGTQGATGPRFTNFDILRLASNNAGDAQTFDTSLLSGIQSYQIAAAAAVPGTSSVTLDQLADGASIAFLGNHGNATLNLANTAGTSDSLNVTLGNAVASNGALTDGVQVTLIAPGVETINLHSVGTAGGTGVNTFVDDAGTNTTLSTLVIDGTQALSLQLQAVAQALTVDASALAASLDVQGAAATQVLDVTGGAASDTILGGQAGGRIIGGAGGDLITLYQGGGADTVAYQRAADSRQDFVNAAGTAASTQDAISNFAVGVDKIDLKALALDAALQSFVIKSYVTPELLLADEALADFYLDNGVARGAVVARVLGDTYLVVDANGDGVFNATTDLVVKLNGVNALVAGDVVYA</sequence>
<accession>A0A5C0B314</accession>
<organism evidence="5 6">
    <name type="scientific">Pigmentiphaga aceris</name>
    <dbReference type="NCBI Taxonomy" id="1940612"/>
    <lineage>
        <taxon>Bacteria</taxon>
        <taxon>Pseudomonadati</taxon>
        <taxon>Pseudomonadota</taxon>
        <taxon>Betaproteobacteria</taxon>
        <taxon>Burkholderiales</taxon>
        <taxon>Alcaligenaceae</taxon>
        <taxon>Pigmentiphaga</taxon>
    </lineage>
</organism>
<feature type="domain" description="Peptidase M10 serralysin C-terminal" evidence="4">
    <location>
        <begin position="293"/>
        <end position="370"/>
    </location>
</feature>
<dbReference type="Gene3D" id="2.150.10.10">
    <property type="entry name" value="Serralysin-like metalloprotease, C-terminal"/>
    <property type="match status" value="1"/>
</dbReference>
<dbReference type="GO" id="GO:0005615">
    <property type="term" value="C:extracellular space"/>
    <property type="evidence" value="ECO:0007669"/>
    <property type="project" value="InterPro"/>
</dbReference>
<keyword evidence="6" id="KW-1185">Reference proteome</keyword>
<dbReference type="InterPro" id="IPR048165">
    <property type="entry name" value="Bluetail_dom"/>
</dbReference>
<reference evidence="5 6" key="1">
    <citation type="submission" date="2019-08" db="EMBL/GenBank/DDBJ databases">
        <title>Amphibian skin-associated Pigmentiphaga: genome sequence and occurrence across geography and hosts.</title>
        <authorList>
            <person name="Bletz M.C."/>
            <person name="Bunk B."/>
            <person name="Sproeer C."/>
            <person name="Biwer P."/>
            <person name="Reiter S."/>
            <person name="Rabemananjara F.C.E."/>
            <person name="Schulz S."/>
            <person name="Overmann J."/>
            <person name="Vences M."/>
        </authorList>
    </citation>
    <scope>NUCLEOTIDE SEQUENCE [LARGE SCALE GENOMIC DNA]</scope>
    <source>
        <strain evidence="5 6">Mada1488</strain>
    </source>
</reference>
<evidence type="ECO:0000256" key="1">
    <source>
        <dbReference type="ARBA" id="ARBA00004613"/>
    </source>
</evidence>
<proteinExistence type="predicted"/>
<dbReference type="SUPFAM" id="SSF51120">
    <property type="entry name" value="beta-Roll"/>
    <property type="match status" value="1"/>
</dbReference>
<protein>
    <recommendedName>
        <fullName evidence="4">Peptidase M10 serralysin C-terminal domain-containing protein</fullName>
    </recommendedName>
</protein>
<dbReference type="Pfam" id="PF08548">
    <property type="entry name" value="Peptidase_M10_C"/>
    <property type="match status" value="1"/>
</dbReference>
<dbReference type="AlphaFoldDB" id="A0A5C0B314"/>
<evidence type="ECO:0000256" key="3">
    <source>
        <dbReference type="ARBA" id="ARBA00022737"/>
    </source>
</evidence>
<dbReference type="InterPro" id="IPR011049">
    <property type="entry name" value="Serralysin-like_metalloprot_C"/>
</dbReference>
<dbReference type="Proteomes" id="UP000325161">
    <property type="component" value="Chromosome"/>
</dbReference>
<evidence type="ECO:0000259" key="4">
    <source>
        <dbReference type="Pfam" id="PF08548"/>
    </source>
</evidence>
<dbReference type="KEGG" id="pacr:FXN63_24520"/>
<evidence type="ECO:0000313" key="5">
    <source>
        <dbReference type="EMBL" id="QEI08655.1"/>
    </source>
</evidence>